<protein>
    <submittedName>
        <fullName evidence="1">Uncharacterized protein</fullName>
    </submittedName>
</protein>
<evidence type="ECO:0000313" key="2">
    <source>
        <dbReference type="Proteomes" id="UP001597387"/>
    </source>
</evidence>
<keyword evidence="2" id="KW-1185">Reference proteome</keyword>
<evidence type="ECO:0000313" key="1">
    <source>
        <dbReference type="EMBL" id="MFD2162603.1"/>
    </source>
</evidence>
<accession>A0ABW4ZKI5</accession>
<organism evidence="1 2">
    <name type="scientific">Paradesertivirga mongoliensis</name>
    <dbReference type="NCBI Taxonomy" id="2100740"/>
    <lineage>
        <taxon>Bacteria</taxon>
        <taxon>Pseudomonadati</taxon>
        <taxon>Bacteroidota</taxon>
        <taxon>Sphingobacteriia</taxon>
        <taxon>Sphingobacteriales</taxon>
        <taxon>Sphingobacteriaceae</taxon>
        <taxon>Paradesertivirga</taxon>
    </lineage>
</organism>
<dbReference type="RefSeq" id="WP_255903281.1">
    <property type="nucleotide sequence ID" value="NZ_JAFMZO010000003.1"/>
</dbReference>
<gene>
    <name evidence="1" type="ORF">ACFSJU_09390</name>
</gene>
<proteinExistence type="predicted"/>
<dbReference type="EMBL" id="JBHUHZ010000001">
    <property type="protein sequence ID" value="MFD2162603.1"/>
    <property type="molecule type" value="Genomic_DNA"/>
</dbReference>
<reference evidence="2" key="1">
    <citation type="journal article" date="2019" name="Int. J. Syst. Evol. Microbiol.">
        <title>The Global Catalogue of Microorganisms (GCM) 10K type strain sequencing project: providing services to taxonomists for standard genome sequencing and annotation.</title>
        <authorList>
            <consortium name="The Broad Institute Genomics Platform"/>
            <consortium name="The Broad Institute Genome Sequencing Center for Infectious Disease"/>
            <person name="Wu L."/>
            <person name="Ma J."/>
        </authorList>
    </citation>
    <scope>NUCLEOTIDE SEQUENCE [LARGE SCALE GENOMIC DNA]</scope>
    <source>
        <strain evidence="2">KCTC 42217</strain>
    </source>
</reference>
<comment type="caution">
    <text evidence="1">The sequence shown here is derived from an EMBL/GenBank/DDBJ whole genome shotgun (WGS) entry which is preliminary data.</text>
</comment>
<sequence>MEKILSETDSRHLVTKLTDTDREEIKRDKVRFGEYFIGEEDHRCFRVNPINVIDVEGSLKRVKLNAVTFI</sequence>
<name>A0ABW4ZKI5_9SPHI</name>
<dbReference type="Proteomes" id="UP001597387">
    <property type="component" value="Unassembled WGS sequence"/>
</dbReference>